<comment type="caution">
    <text evidence="1">The sequence shown here is derived from an EMBL/GenBank/DDBJ whole genome shotgun (WGS) entry which is preliminary data.</text>
</comment>
<reference evidence="2" key="1">
    <citation type="submission" date="2017-06" db="EMBL/GenBank/DDBJ databases">
        <title>Herbaspirillum phytohormonus sp. nov., isolated from the root nodule of Robinia pseudoacacia in lead-zinc mine.</title>
        <authorList>
            <person name="Fan M."/>
            <person name="Lin Y."/>
        </authorList>
    </citation>
    <scope>NUCLEOTIDE SEQUENCE [LARGE SCALE GENOMIC DNA]</scope>
    <source>
        <strain evidence="2">SC-089</strain>
    </source>
</reference>
<accession>A0A225MCX5</accession>
<protein>
    <submittedName>
        <fullName evidence="1">Uncharacterized protein</fullName>
    </submittedName>
</protein>
<dbReference type="OrthoDB" id="8637455at2"/>
<dbReference type="RefSeq" id="WP_088603875.1">
    <property type="nucleotide sequence ID" value="NZ_NJIH01000007.1"/>
</dbReference>
<dbReference type="Proteomes" id="UP000214603">
    <property type="component" value="Unassembled WGS sequence"/>
</dbReference>
<sequence>MSSITYYEYTRLSDSIERTVTRNALSCGESVSIATALKSAFSAIKRGLVGFAEFCSDVGATMAEARARGMYYGGTRW</sequence>
<proteinExistence type="predicted"/>
<evidence type="ECO:0000313" key="1">
    <source>
        <dbReference type="EMBL" id="OWT59144.1"/>
    </source>
</evidence>
<organism evidence="1 2">
    <name type="scientific">Candidimonas nitroreducens</name>
    <dbReference type="NCBI Taxonomy" id="683354"/>
    <lineage>
        <taxon>Bacteria</taxon>
        <taxon>Pseudomonadati</taxon>
        <taxon>Pseudomonadota</taxon>
        <taxon>Betaproteobacteria</taxon>
        <taxon>Burkholderiales</taxon>
        <taxon>Alcaligenaceae</taxon>
        <taxon>Candidimonas</taxon>
    </lineage>
</organism>
<evidence type="ECO:0000313" key="2">
    <source>
        <dbReference type="Proteomes" id="UP000214603"/>
    </source>
</evidence>
<name>A0A225MCX5_9BURK</name>
<dbReference type="AlphaFoldDB" id="A0A225MCX5"/>
<keyword evidence="2" id="KW-1185">Reference proteome</keyword>
<dbReference type="EMBL" id="NJIH01000007">
    <property type="protein sequence ID" value="OWT59144.1"/>
    <property type="molecule type" value="Genomic_DNA"/>
</dbReference>
<gene>
    <name evidence="1" type="ORF">CEY11_13230</name>
</gene>